<evidence type="ECO:0000313" key="2">
    <source>
        <dbReference type="Proteomes" id="UP000020773"/>
    </source>
</evidence>
<name>A0A015V667_BACFG</name>
<evidence type="ECO:0000313" key="1">
    <source>
        <dbReference type="EMBL" id="EXY90896.1"/>
    </source>
</evidence>
<feature type="non-terminal residue" evidence="1">
    <location>
        <position position="175"/>
    </location>
</feature>
<protein>
    <submittedName>
        <fullName evidence="1">Uncharacterized protein</fullName>
    </submittedName>
</protein>
<comment type="caution">
    <text evidence="1">The sequence shown here is derived from an EMBL/GenBank/DDBJ whole genome shotgun (WGS) entry which is preliminary data.</text>
</comment>
<organism evidence="1 2">
    <name type="scientific">Bacteroides fragilis str. 3998T(B)3</name>
    <dbReference type="NCBI Taxonomy" id="1339316"/>
    <lineage>
        <taxon>Bacteria</taxon>
        <taxon>Pseudomonadati</taxon>
        <taxon>Bacteroidota</taxon>
        <taxon>Bacteroidia</taxon>
        <taxon>Bacteroidales</taxon>
        <taxon>Bacteroidaceae</taxon>
        <taxon>Bacteroides</taxon>
    </lineage>
</organism>
<feature type="non-terminal residue" evidence="1">
    <location>
        <position position="1"/>
    </location>
</feature>
<accession>A0A015V667</accession>
<dbReference type="EMBL" id="JGDB01000104">
    <property type="protein sequence ID" value="EXY90896.1"/>
    <property type="molecule type" value="Genomic_DNA"/>
</dbReference>
<dbReference type="Proteomes" id="UP000020773">
    <property type="component" value="Unassembled WGS sequence"/>
</dbReference>
<reference evidence="1 2" key="1">
    <citation type="submission" date="2014-02" db="EMBL/GenBank/DDBJ databases">
        <authorList>
            <person name="Sears C."/>
            <person name="Carroll K."/>
            <person name="Sack B.R."/>
            <person name="Qadri F."/>
            <person name="Myers L.L."/>
            <person name="Chung G.-T."/>
            <person name="Escheverria P."/>
            <person name="Fraser C.M."/>
            <person name="Sadzewicz L."/>
            <person name="Shefchek K.A."/>
            <person name="Tallon L."/>
            <person name="Das S.P."/>
            <person name="Daugherty S."/>
            <person name="Mongodin E.F."/>
        </authorList>
    </citation>
    <scope>NUCLEOTIDE SEQUENCE [LARGE SCALE GENOMIC DNA]</scope>
    <source>
        <strain evidence="2">3998T(B)3</strain>
    </source>
</reference>
<proteinExistence type="predicted"/>
<sequence>KDTPYYGETIYWNGVCKMAPYQIPPTLKTLALTKASAESGDDVFLNKAQGEFDFSTIDFNIICKRELVKTVKPNGIDYIEPEFYAPEEAKELLLCYVKFTYTSPLGVQTATSELNKSSYKKPEYAALSPYLGATIYSVGASSAFIYSNNVSLGVLKKKADNGTYYVENTYKDMPE</sequence>
<dbReference type="AlphaFoldDB" id="A0A015V667"/>
<gene>
    <name evidence="1" type="ORF">M125_2399</name>
</gene>